<evidence type="ECO:0000313" key="2">
    <source>
        <dbReference type="EMBL" id="KKK86399.1"/>
    </source>
</evidence>
<dbReference type="AlphaFoldDB" id="A0A0F9B6X5"/>
<name>A0A0F9B6X5_9ZZZZ</name>
<gene>
    <name evidence="2" type="ORF">LCGC14_2763660</name>
</gene>
<accession>A0A0F9B6X5</accession>
<sequence>MIKWYWIFVSLSVGISIGFGLTFFNLRHLLLLAVKKPGGLLRPPGENKTVIPTKEVIEK</sequence>
<evidence type="ECO:0000256" key="1">
    <source>
        <dbReference type="SAM" id="Phobius"/>
    </source>
</evidence>
<proteinExistence type="predicted"/>
<keyword evidence="1" id="KW-0812">Transmembrane</keyword>
<keyword evidence="1" id="KW-0472">Membrane</keyword>
<reference evidence="2" key="1">
    <citation type="journal article" date="2015" name="Nature">
        <title>Complex archaea that bridge the gap between prokaryotes and eukaryotes.</title>
        <authorList>
            <person name="Spang A."/>
            <person name="Saw J.H."/>
            <person name="Jorgensen S.L."/>
            <person name="Zaremba-Niedzwiedzka K."/>
            <person name="Martijn J."/>
            <person name="Lind A.E."/>
            <person name="van Eijk R."/>
            <person name="Schleper C."/>
            <person name="Guy L."/>
            <person name="Ettema T.J."/>
        </authorList>
    </citation>
    <scope>NUCLEOTIDE SEQUENCE</scope>
</reference>
<feature type="non-terminal residue" evidence="2">
    <location>
        <position position="59"/>
    </location>
</feature>
<dbReference type="EMBL" id="LAZR01050864">
    <property type="protein sequence ID" value="KKK86399.1"/>
    <property type="molecule type" value="Genomic_DNA"/>
</dbReference>
<feature type="transmembrane region" description="Helical" evidence="1">
    <location>
        <begin position="6"/>
        <end position="26"/>
    </location>
</feature>
<protein>
    <submittedName>
        <fullName evidence="2">Uncharacterized protein</fullName>
    </submittedName>
</protein>
<comment type="caution">
    <text evidence="2">The sequence shown here is derived from an EMBL/GenBank/DDBJ whole genome shotgun (WGS) entry which is preliminary data.</text>
</comment>
<organism evidence="2">
    <name type="scientific">marine sediment metagenome</name>
    <dbReference type="NCBI Taxonomy" id="412755"/>
    <lineage>
        <taxon>unclassified sequences</taxon>
        <taxon>metagenomes</taxon>
        <taxon>ecological metagenomes</taxon>
    </lineage>
</organism>
<keyword evidence="1" id="KW-1133">Transmembrane helix</keyword>